<dbReference type="Pfam" id="PF07969">
    <property type="entry name" value="Amidohydro_3"/>
    <property type="match status" value="1"/>
</dbReference>
<comment type="caution">
    <text evidence="2">The sequence shown here is derived from an EMBL/GenBank/DDBJ whole genome shotgun (WGS) entry which is preliminary data.</text>
</comment>
<proteinExistence type="predicted"/>
<dbReference type="SUPFAM" id="SSF51338">
    <property type="entry name" value="Composite domain of metallo-dependent hydrolases"/>
    <property type="match status" value="1"/>
</dbReference>
<evidence type="ECO:0000259" key="1">
    <source>
        <dbReference type="Pfam" id="PF07969"/>
    </source>
</evidence>
<gene>
    <name evidence="2" type="ORF">AAIG11_07630</name>
</gene>
<protein>
    <submittedName>
        <fullName evidence="2">Amidohydrolase family protein</fullName>
    </submittedName>
</protein>
<organism evidence="2 3">
    <name type="scientific">Anoxynatronum sibiricum</name>
    <dbReference type="NCBI Taxonomy" id="210623"/>
    <lineage>
        <taxon>Bacteria</taxon>
        <taxon>Bacillati</taxon>
        <taxon>Bacillota</taxon>
        <taxon>Clostridia</taxon>
        <taxon>Eubacteriales</taxon>
        <taxon>Clostridiaceae</taxon>
        <taxon>Anoxynatronum</taxon>
    </lineage>
</organism>
<dbReference type="InterPro" id="IPR013108">
    <property type="entry name" value="Amidohydro_3"/>
</dbReference>
<reference evidence="2 3" key="1">
    <citation type="submission" date="2024-04" db="EMBL/GenBank/DDBJ databases">
        <title>Genome sequencing and metabolic network reconstruction of aminoacids and betaine degradation by Anoxynatronum sibiricum.</title>
        <authorList>
            <person name="Detkova E.N."/>
            <person name="Boltjanskaja Y.V."/>
            <person name="Mardanov A.V."/>
            <person name="Kevbrin V."/>
        </authorList>
    </citation>
    <scope>NUCLEOTIDE SEQUENCE [LARGE SCALE GENOMIC DNA]</scope>
    <source>
        <strain evidence="2 3">Z-7981</strain>
    </source>
</reference>
<evidence type="ECO:0000313" key="2">
    <source>
        <dbReference type="EMBL" id="MEN1760337.1"/>
    </source>
</evidence>
<dbReference type="Proteomes" id="UP001407405">
    <property type="component" value="Unassembled WGS sequence"/>
</dbReference>
<evidence type="ECO:0000313" key="3">
    <source>
        <dbReference type="Proteomes" id="UP001407405"/>
    </source>
</evidence>
<dbReference type="InterPro" id="IPR032466">
    <property type="entry name" value="Metal_Hydrolase"/>
</dbReference>
<sequence length="138" mass="15118">MLAPHETLRTQAGATDRYSAASDGLLNHGQGHPRAAGTFPRMLGRFVRERRLLSLNQAIAKMTVQPARMAGIPKGTLEPGADADITIFDPQTIIDRATFRDPLVAPLGIEQVLINGEPVLVREKLLYSNRGKALRPER</sequence>
<dbReference type="SUPFAM" id="SSF51556">
    <property type="entry name" value="Metallo-dependent hydrolases"/>
    <property type="match status" value="1"/>
</dbReference>
<keyword evidence="3" id="KW-1185">Reference proteome</keyword>
<dbReference type="InterPro" id="IPR011059">
    <property type="entry name" value="Metal-dep_hydrolase_composite"/>
</dbReference>
<dbReference type="Gene3D" id="3.20.20.140">
    <property type="entry name" value="Metal-dependent hydrolases"/>
    <property type="match status" value="1"/>
</dbReference>
<feature type="domain" description="Amidohydrolase 3" evidence="1">
    <location>
        <begin position="15"/>
        <end position="119"/>
    </location>
</feature>
<dbReference type="EMBL" id="JBCITM010000006">
    <property type="protein sequence ID" value="MEN1760337.1"/>
    <property type="molecule type" value="Genomic_DNA"/>
</dbReference>
<name>A0ABU9VT79_9CLOT</name>
<accession>A0ABU9VT79</accession>
<dbReference type="RefSeq" id="WP_343185659.1">
    <property type="nucleotide sequence ID" value="NZ_JBCITM010000006.1"/>
</dbReference>